<dbReference type="InterPro" id="IPR006380">
    <property type="entry name" value="SPP-like_dom"/>
</dbReference>
<dbReference type="Gene3D" id="3.40.50.1000">
    <property type="entry name" value="HAD superfamily/HAD-like"/>
    <property type="match status" value="1"/>
</dbReference>
<dbReference type="InterPro" id="IPR051518">
    <property type="entry name" value="Sucrose_Phosphatase"/>
</dbReference>
<dbReference type="SFLD" id="SFLDG01140">
    <property type="entry name" value="C2.B:_Phosphomannomutase_and_P"/>
    <property type="match status" value="1"/>
</dbReference>
<comment type="caution">
    <text evidence="3">The sequence shown here is derived from an EMBL/GenBank/DDBJ whole genome shotgun (WGS) entry which is preliminary data.</text>
</comment>
<gene>
    <name evidence="3" type="ORF">ACFPRA_17860</name>
</gene>
<name>A0ABW0TPF3_9BACL</name>
<dbReference type="InterPro" id="IPR036412">
    <property type="entry name" value="HAD-like_sf"/>
</dbReference>
<dbReference type="PANTHER" id="PTHR46521:SF4">
    <property type="entry name" value="SUCROSE-PHOSPHATASE 2-RELATED"/>
    <property type="match status" value="1"/>
</dbReference>
<dbReference type="InterPro" id="IPR006379">
    <property type="entry name" value="HAD-SF_hydro_IIB"/>
</dbReference>
<proteinExistence type="predicted"/>
<dbReference type="EMBL" id="JBHSNO010000009">
    <property type="protein sequence ID" value="MFC5590769.1"/>
    <property type="molecule type" value="Genomic_DNA"/>
</dbReference>
<dbReference type="GO" id="GO:0016787">
    <property type="term" value="F:hydrolase activity"/>
    <property type="evidence" value="ECO:0007669"/>
    <property type="project" value="UniProtKB-KW"/>
</dbReference>
<reference evidence="4" key="1">
    <citation type="journal article" date="2019" name="Int. J. Syst. Evol. Microbiol.">
        <title>The Global Catalogue of Microorganisms (GCM) 10K type strain sequencing project: providing services to taxonomists for standard genome sequencing and annotation.</title>
        <authorList>
            <consortium name="The Broad Institute Genomics Platform"/>
            <consortium name="The Broad Institute Genome Sequencing Center for Infectious Disease"/>
            <person name="Wu L."/>
            <person name="Ma J."/>
        </authorList>
    </citation>
    <scope>NUCLEOTIDE SEQUENCE [LARGE SCALE GENOMIC DNA]</scope>
    <source>
        <strain evidence="4">CGMCC 4.1434</strain>
    </source>
</reference>
<dbReference type="RefSeq" id="WP_381437731.1">
    <property type="nucleotide sequence ID" value="NZ_JBHSNO010000009.1"/>
</dbReference>
<dbReference type="SFLD" id="SFLDG01141">
    <property type="entry name" value="C2.B.1:_Sucrose_Phosphatase_Li"/>
    <property type="match status" value="1"/>
</dbReference>
<dbReference type="SUPFAM" id="SSF56784">
    <property type="entry name" value="HAD-like"/>
    <property type="match status" value="1"/>
</dbReference>
<dbReference type="Gene3D" id="3.90.1070.10">
    <property type="match status" value="1"/>
</dbReference>
<dbReference type="Pfam" id="PF05116">
    <property type="entry name" value="S6PP"/>
    <property type="match status" value="1"/>
</dbReference>
<dbReference type="NCBIfam" id="TIGR01484">
    <property type="entry name" value="HAD-SF-IIB"/>
    <property type="match status" value="1"/>
</dbReference>
<organism evidence="3 4">
    <name type="scientific">Sporosarcina soli</name>
    <dbReference type="NCBI Taxonomy" id="334736"/>
    <lineage>
        <taxon>Bacteria</taxon>
        <taxon>Bacillati</taxon>
        <taxon>Bacillota</taxon>
        <taxon>Bacilli</taxon>
        <taxon>Bacillales</taxon>
        <taxon>Caryophanaceae</taxon>
        <taxon>Sporosarcina</taxon>
    </lineage>
</organism>
<protein>
    <submittedName>
        <fullName evidence="3">HAD-IIB family hydrolase</fullName>
    </submittedName>
</protein>
<sequence length="240" mass="27053">MKRKTHMLATDLDGTLVGDQEALRELLLYYDELPYDVALVYVTGRHLASTLSLIEAENLPQPDILITDVGTAIYRDVQLVEEEEWKQQMQAEWQPERIIEMASALPSLHRQSLPDNRRISFTFSPNDSTVHDFEKALVQAHIPHKMIISSNRDVDVLPEKSGKGKALNYVIERYAPEDVQVLVAGDSGNDLDMLTLGYPAVIVGNAQPELTAIDPHPRLYHAQKNCAKGIHEAWLHFYGS</sequence>
<dbReference type="InterPro" id="IPR023214">
    <property type="entry name" value="HAD_sf"/>
</dbReference>
<keyword evidence="1 3" id="KW-0378">Hydrolase</keyword>
<evidence type="ECO:0000259" key="2">
    <source>
        <dbReference type="Pfam" id="PF05116"/>
    </source>
</evidence>
<dbReference type="Proteomes" id="UP001596109">
    <property type="component" value="Unassembled WGS sequence"/>
</dbReference>
<evidence type="ECO:0000313" key="4">
    <source>
        <dbReference type="Proteomes" id="UP001596109"/>
    </source>
</evidence>
<accession>A0ABW0TPF3</accession>
<dbReference type="PANTHER" id="PTHR46521">
    <property type="entry name" value="SUCROSE-PHOSPHATASE 2-RELATED"/>
    <property type="match status" value="1"/>
</dbReference>
<evidence type="ECO:0000256" key="1">
    <source>
        <dbReference type="ARBA" id="ARBA00022801"/>
    </source>
</evidence>
<keyword evidence="4" id="KW-1185">Reference proteome</keyword>
<evidence type="ECO:0000313" key="3">
    <source>
        <dbReference type="EMBL" id="MFC5590769.1"/>
    </source>
</evidence>
<feature type="domain" description="Sucrose phosphatase-like" evidence="2">
    <location>
        <begin position="6"/>
        <end position="237"/>
    </location>
</feature>
<dbReference type="SFLD" id="SFLDS00003">
    <property type="entry name" value="Haloacid_Dehalogenase"/>
    <property type="match status" value="1"/>
</dbReference>